<feature type="domain" description="ATP-cone" evidence="7">
    <location>
        <begin position="25"/>
        <end position="115"/>
    </location>
</feature>
<dbReference type="NCBIfam" id="NF006732">
    <property type="entry name" value="PRK09263.1"/>
    <property type="match status" value="1"/>
</dbReference>
<dbReference type="AlphaFoldDB" id="A0A090ZJN6"/>
<dbReference type="PROSITE" id="PS51161">
    <property type="entry name" value="ATP_CONE"/>
    <property type="match status" value="1"/>
</dbReference>
<dbReference type="Proteomes" id="UP000029278">
    <property type="component" value="Unassembled WGS sequence"/>
</dbReference>
<dbReference type="CDD" id="cd01675">
    <property type="entry name" value="RNR_III"/>
    <property type="match status" value="1"/>
</dbReference>
<evidence type="ECO:0000259" key="7">
    <source>
        <dbReference type="PROSITE" id="PS51161"/>
    </source>
</evidence>
<evidence type="ECO:0000256" key="4">
    <source>
        <dbReference type="PROSITE-ProRule" id="PRU00492"/>
    </source>
</evidence>
<proteinExistence type="predicted"/>
<dbReference type="Pfam" id="PF03477">
    <property type="entry name" value="ATP-cone"/>
    <property type="match status" value="1"/>
</dbReference>
<name>A0A090ZJN6_PAEMA</name>
<dbReference type="SUPFAM" id="SSF51998">
    <property type="entry name" value="PFL-like glycyl radical enzymes"/>
    <property type="match status" value="1"/>
</dbReference>
<dbReference type="Gene3D" id="3.20.70.20">
    <property type="match status" value="1"/>
</dbReference>
<dbReference type="GO" id="GO:0006260">
    <property type="term" value="P:DNA replication"/>
    <property type="evidence" value="ECO:0007669"/>
    <property type="project" value="InterPro"/>
</dbReference>
<dbReference type="GO" id="GO:0031250">
    <property type="term" value="C:anaerobic ribonucleoside-triphosphate reductase complex"/>
    <property type="evidence" value="ECO:0007669"/>
    <property type="project" value="TreeGrafter"/>
</dbReference>
<dbReference type="EC" id="1.17.4.2" evidence="8"/>
<accession>A0A090ZJN6</accession>
<keyword evidence="1 4" id="KW-0547">Nucleotide-binding</keyword>
<keyword evidence="9" id="KW-1185">Reference proteome</keyword>
<evidence type="ECO:0000256" key="1">
    <source>
        <dbReference type="ARBA" id="ARBA00022741"/>
    </source>
</evidence>
<dbReference type="STRING" id="44252.DJ90_1068"/>
<comment type="caution">
    <text evidence="8">The sequence shown here is derived from an EMBL/GenBank/DDBJ whole genome shotgun (WGS) entry which is preliminary data.</text>
</comment>
<dbReference type="InterPro" id="IPR012833">
    <property type="entry name" value="NrdD"/>
</dbReference>
<sequence length="750" mass="84508">MTSPFFPAGCAILTEQNKEQRVIVTIVIKRDGSEVAFNQQKIIDAICAAMNSTEKKIDMDVAQKVADKVTARISKLEKVDIEHIQDEVQSALMNSRRKDAAEAYIGYREIRTLKRRERSSLDKKVLGLLELTNEEVLKENSNKDGATIPTQRDLLAGIMAKDFAQTYMIPKRVVEAHNSGSLHFHDQDYSPYFPIYNCMLIDLKGMLENGFKLGNAQIETPRSITTATAITAQIIAQVASHIYGGNTINEIDKILAPYVAKSFAKHYKNGLEWLYELDGAAIAGLDISYENTKLHERYPKCFDYAKKLTEKETFDAFQSLEYEINTLVSANGQTPFSTFGFGRGISWEERQIQIAILKNRIRGLGKDGKTPVFPKLIFALEEGVNLRPGDPNYDIKELALKCSTLRMYPDIISVPKVKAITGSFKFPMGCRSFLGAYEENGRELHDGRFNMGVVTANLPRLAIQAKGSERTFYKLLDELLEVCKEGLMYRIERLRGVKAKVAPILYMEGAAGSRLQPEDTIDHLLQNGRASISLGYIGIHETILALYGNHIFDDAALRQKGLDIVRYLSEKTAEWKNETGYGFSLYSTPAESLCYRFCKLDEQRFGVLEGITDKGYYTNSFHLDVAKKVTPFEKIEFEKAYPVHASGGFITYCEFDSLVQNPEALEAVWDYAYERVPYFGTNTPTDKCLECGYEGEFEATNTGFECPNCGNRNPKTSSVIRRCCGYLSEPSQRPFNAGKQREVLARVKHM</sequence>
<protein>
    <submittedName>
        <fullName evidence="8">Anaerobic ribonucleoside-triphosphate reductase</fullName>
        <ecNumber evidence="8">1.17.4.2</ecNumber>
    </submittedName>
</protein>
<dbReference type="NCBIfam" id="TIGR02487">
    <property type="entry name" value="NrdD"/>
    <property type="match status" value="1"/>
</dbReference>
<keyword evidence="8" id="KW-0560">Oxidoreductase</keyword>
<evidence type="ECO:0000259" key="6">
    <source>
        <dbReference type="PROSITE" id="PS51149"/>
    </source>
</evidence>
<dbReference type="InterPro" id="IPR005144">
    <property type="entry name" value="ATP-cone_dom"/>
</dbReference>
<dbReference type="HOGENOM" id="CLU_002707_2_0_9"/>
<evidence type="ECO:0000313" key="8">
    <source>
        <dbReference type="EMBL" id="KFN10573.1"/>
    </source>
</evidence>
<evidence type="ECO:0000256" key="5">
    <source>
        <dbReference type="PROSITE-ProRule" id="PRU00493"/>
    </source>
</evidence>
<keyword evidence="3 4" id="KW-0067">ATP-binding</keyword>
<keyword evidence="2 5" id="KW-0556">Organic radical</keyword>
<dbReference type="GO" id="GO:0008998">
    <property type="term" value="F:ribonucleoside-triphosphate reductase (thioredoxin) activity"/>
    <property type="evidence" value="ECO:0007669"/>
    <property type="project" value="UniProtKB-EC"/>
</dbReference>
<dbReference type="PANTHER" id="PTHR21075:SF0">
    <property type="entry name" value="ANAEROBIC RIBONUCLEOSIDE-TRIPHOSPHATE REDUCTASE"/>
    <property type="match status" value="1"/>
</dbReference>
<dbReference type="PATRIC" id="fig|44252.3.peg.1530"/>
<organism evidence="8 9">
    <name type="scientific">Paenibacillus macerans</name>
    <name type="common">Bacillus macerans</name>
    <dbReference type="NCBI Taxonomy" id="44252"/>
    <lineage>
        <taxon>Bacteria</taxon>
        <taxon>Bacillati</taxon>
        <taxon>Bacillota</taxon>
        <taxon>Bacilli</taxon>
        <taxon>Bacillales</taxon>
        <taxon>Paenibacillaceae</taxon>
        <taxon>Paenibacillus</taxon>
    </lineage>
</organism>
<dbReference type="GO" id="GO:0005524">
    <property type="term" value="F:ATP binding"/>
    <property type="evidence" value="ECO:0007669"/>
    <property type="project" value="UniProtKB-UniRule"/>
</dbReference>
<dbReference type="GO" id="GO:0009265">
    <property type="term" value="P:2'-deoxyribonucleotide biosynthetic process"/>
    <property type="evidence" value="ECO:0007669"/>
    <property type="project" value="TreeGrafter"/>
</dbReference>
<dbReference type="PROSITE" id="PS51149">
    <property type="entry name" value="GLY_RADICAL_2"/>
    <property type="match status" value="1"/>
</dbReference>
<dbReference type="EMBL" id="JMQA01000018">
    <property type="protein sequence ID" value="KFN10573.1"/>
    <property type="molecule type" value="Genomic_DNA"/>
</dbReference>
<dbReference type="GO" id="GO:0004748">
    <property type="term" value="F:ribonucleoside-diphosphate reductase activity, thioredoxin disulfide as acceptor"/>
    <property type="evidence" value="ECO:0007669"/>
    <property type="project" value="TreeGrafter"/>
</dbReference>
<evidence type="ECO:0000256" key="3">
    <source>
        <dbReference type="ARBA" id="ARBA00022840"/>
    </source>
</evidence>
<reference evidence="8 9" key="1">
    <citation type="submission" date="2014-04" db="EMBL/GenBank/DDBJ databases">
        <authorList>
            <person name="Bishop-Lilly K.A."/>
            <person name="Broomall S.M."/>
            <person name="Chain P.S."/>
            <person name="Chertkov O."/>
            <person name="Coyne S.R."/>
            <person name="Daligault H.E."/>
            <person name="Davenport K.W."/>
            <person name="Erkkila T."/>
            <person name="Frey K.G."/>
            <person name="Gibbons H.S."/>
            <person name="Gu W."/>
            <person name="Jaissle J."/>
            <person name="Johnson S.L."/>
            <person name="Koroleva G.I."/>
            <person name="Ladner J.T."/>
            <person name="Lo C.-C."/>
            <person name="Minogue T.D."/>
            <person name="Munk C."/>
            <person name="Palacios G.F."/>
            <person name="Redden C.L."/>
            <person name="Rosenzweig C.N."/>
            <person name="Scholz M.B."/>
            <person name="Teshima H."/>
            <person name="Xu Y."/>
        </authorList>
    </citation>
    <scope>NUCLEOTIDE SEQUENCE [LARGE SCALE GENOMIC DNA]</scope>
    <source>
        <strain evidence="8 9">8244</strain>
    </source>
</reference>
<evidence type="ECO:0000256" key="2">
    <source>
        <dbReference type="ARBA" id="ARBA00022818"/>
    </source>
</evidence>
<feature type="domain" description="Glycine radical" evidence="6">
    <location>
        <begin position="627"/>
        <end position="750"/>
    </location>
</feature>
<feature type="modified residue" description="Glycine radical" evidence="5">
    <location>
        <position position="725"/>
    </location>
</feature>
<evidence type="ECO:0000313" key="9">
    <source>
        <dbReference type="Proteomes" id="UP000029278"/>
    </source>
</evidence>
<dbReference type="InterPro" id="IPR001150">
    <property type="entry name" value="Gly_radical"/>
</dbReference>
<gene>
    <name evidence="8" type="primary">nrdD</name>
    <name evidence="8" type="ORF">DJ90_1068</name>
</gene>
<dbReference type="PANTHER" id="PTHR21075">
    <property type="entry name" value="ANAEROBIC RIBONUCLEOSIDE-TRIPHOSPHATE REDUCTASE"/>
    <property type="match status" value="1"/>
</dbReference>
<dbReference type="Pfam" id="PF13597">
    <property type="entry name" value="NRDD"/>
    <property type="match status" value="1"/>
</dbReference>